<reference evidence="2 3" key="1">
    <citation type="submission" date="2024-01" db="EMBL/GenBank/DDBJ databases">
        <authorList>
            <person name="Allen C."/>
            <person name="Tagirdzhanova G."/>
        </authorList>
    </citation>
    <scope>NUCLEOTIDE SEQUENCE [LARGE SCALE GENOMIC DNA]</scope>
</reference>
<protein>
    <submittedName>
        <fullName evidence="2">Uncharacterized protein</fullName>
    </submittedName>
</protein>
<accession>A0ABP0C3T9</accession>
<dbReference type="Proteomes" id="UP001642482">
    <property type="component" value="Unassembled WGS sequence"/>
</dbReference>
<feature type="compositionally biased region" description="Low complexity" evidence="1">
    <location>
        <begin position="237"/>
        <end position="248"/>
    </location>
</feature>
<evidence type="ECO:0000256" key="1">
    <source>
        <dbReference type="SAM" id="MobiDB-lite"/>
    </source>
</evidence>
<feature type="region of interest" description="Disordered" evidence="1">
    <location>
        <begin position="204"/>
        <end position="273"/>
    </location>
</feature>
<feature type="region of interest" description="Disordered" evidence="1">
    <location>
        <begin position="1"/>
        <end position="113"/>
    </location>
</feature>
<feature type="region of interest" description="Disordered" evidence="1">
    <location>
        <begin position="133"/>
        <end position="174"/>
    </location>
</feature>
<keyword evidence="3" id="KW-1185">Reference proteome</keyword>
<comment type="caution">
    <text evidence="2">The sequence shown here is derived from an EMBL/GenBank/DDBJ whole genome shotgun (WGS) entry which is preliminary data.</text>
</comment>
<sequence>MASPSSLHQGHVAAATSIVKNENDDAQSVLSHASSETAPAVQPPPTAEAATGSKRSAPSSPDQNADGEATNSNKTLDGETAKAGDANGTTKTAEETTTNDADESTPPPAKRRTMCGVCLTEPSNCSVACSRIHRENHPPDAPDDDKKKSTLPSASTVPSLPPKPAPPPHPFQVLDDAPELKRLFVQYPNLPARLRAIYEATLPPSNAPNNGGQDPRLPFRLPQKNTKNGGGKGGKGSSNSNNNASSKPWSKEMGLRQGQKALRRARVDPGEDGDAVRAYCETVTFLLARDVESAASTSKTADSNSIVRDELAVEANALIQRLMDAEGRK</sequence>
<name>A0ABP0C3T9_9PEZI</name>
<feature type="compositionally biased region" description="Polar residues" evidence="1">
    <location>
        <begin position="26"/>
        <end position="37"/>
    </location>
</feature>
<feature type="compositionally biased region" description="Basic and acidic residues" evidence="1">
    <location>
        <begin position="133"/>
        <end position="148"/>
    </location>
</feature>
<gene>
    <name evidence="2" type="ORF">SEUCBS140593_006307</name>
</gene>
<feature type="compositionally biased region" description="Pro residues" evidence="1">
    <location>
        <begin position="159"/>
        <end position="170"/>
    </location>
</feature>
<organism evidence="2 3">
    <name type="scientific">Sporothrix eucalyptigena</name>
    <dbReference type="NCBI Taxonomy" id="1812306"/>
    <lineage>
        <taxon>Eukaryota</taxon>
        <taxon>Fungi</taxon>
        <taxon>Dikarya</taxon>
        <taxon>Ascomycota</taxon>
        <taxon>Pezizomycotina</taxon>
        <taxon>Sordariomycetes</taxon>
        <taxon>Sordariomycetidae</taxon>
        <taxon>Ophiostomatales</taxon>
        <taxon>Ophiostomataceae</taxon>
        <taxon>Sporothrix</taxon>
    </lineage>
</organism>
<feature type="compositionally biased region" description="Low complexity" evidence="1">
    <location>
        <begin position="86"/>
        <end position="99"/>
    </location>
</feature>
<evidence type="ECO:0000313" key="3">
    <source>
        <dbReference type="Proteomes" id="UP001642482"/>
    </source>
</evidence>
<dbReference type="EMBL" id="CAWUHD010000067">
    <property type="protein sequence ID" value="CAK7226645.1"/>
    <property type="molecule type" value="Genomic_DNA"/>
</dbReference>
<evidence type="ECO:0000313" key="2">
    <source>
        <dbReference type="EMBL" id="CAK7226645.1"/>
    </source>
</evidence>
<feature type="compositionally biased region" description="Polar residues" evidence="1">
    <location>
        <begin position="53"/>
        <end position="75"/>
    </location>
</feature>
<proteinExistence type="predicted"/>